<accession>A0A191UHM7</accession>
<evidence type="ECO:0000313" key="2">
    <source>
        <dbReference type="Proteomes" id="UP000078463"/>
    </source>
</evidence>
<sequence length="263" mass="29495">MATTKQFIPSIQNNVFAKKIIQSLNKLSELRQEWEQTTYKKATDGLYSLLTHCFKTYDSNFVNATDADRKTLRLELMNRLKKERIKVVPSTTTLTMLIRFVFQSDRKRAHVYGYAIKAAISHGVTPDNFTHWLITNHGIEEVKAELKESDETKKKKAAFKEAKDLVDADIEEKTANPIMQFALKGIKGTHGILLVKATPDGEVGVVGVVTDPKESLVKAVVKQMAQEKTADMAVDKAVSNESHDLLAQMKKEAANHPQLRKAA</sequence>
<protein>
    <submittedName>
        <fullName evidence="1">Uncharacterized protein</fullName>
    </submittedName>
</protein>
<organism evidence="1 2">
    <name type="scientific">Polynucleobacter wuianus</name>
    <dbReference type="NCBI Taxonomy" id="1743168"/>
    <lineage>
        <taxon>Bacteria</taxon>
        <taxon>Pseudomonadati</taxon>
        <taxon>Pseudomonadota</taxon>
        <taxon>Betaproteobacteria</taxon>
        <taxon>Burkholderiales</taxon>
        <taxon>Burkholderiaceae</taxon>
        <taxon>Polynucleobacter</taxon>
    </lineage>
</organism>
<evidence type="ECO:0000313" key="1">
    <source>
        <dbReference type="EMBL" id="ANJ00417.1"/>
    </source>
</evidence>
<name>A0A191UHM7_9BURK</name>
<gene>
    <name evidence="1" type="ORF">A8O14_10230</name>
</gene>
<dbReference type="STRING" id="1743168.A8O14_10230"/>
<reference evidence="2" key="1">
    <citation type="submission" date="2016-05" db="EMBL/GenBank/DDBJ databases">
        <title>Polynucleobacter sp. QLW-P1FAT50C-4 genome.</title>
        <authorList>
            <person name="Hahn M.W."/>
        </authorList>
    </citation>
    <scope>NUCLEOTIDE SEQUENCE [LARGE SCALE GENOMIC DNA]</scope>
    <source>
        <strain evidence="2">QLW-P1FAT50C-4</strain>
    </source>
</reference>
<keyword evidence="2" id="KW-1185">Reference proteome</keyword>
<dbReference type="EMBL" id="CP015922">
    <property type="protein sequence ID" value="ANJ00417.1"/>
    <property type="molecule type" value="Genomic_DNA"/>
</dbReference>
<dbReference type="KEGG" id="pwu:A8O14_10230"/>
<dbReference type="AlphaFoldDB" id="A0A191UHM7"/>
<dbReference type="OrthoDB" id="9132670at2"/>
<proteinExistence type="predicted"/>
<dbReference type="Proteomes" id="UP000078463">
    <property type="component" value="Chromosome"/>
</dbReference>
<dbReference type="RefSeq" id="WP_068949415.1">
    <property type="nucleotide sequence ID" value="NZ_CP015922.1"/>
</dbReference>